<dbReference type="OrthoDB" id="66776at2"/>
<gene>
    <name evidence="2" type="ORF">DRF59_09245</name>
</gene>
<name>A0A3D9CMW8_9FLAO</name>
<keyword evidence="3" id="KW-1185">Reference proteome</keyword>
<dbReference type="GO" id="GO:0016747">
    <property type="term" value="F:acyltransferase activity, transferring groups other than amino-acyl groups"/>
    <property type="evidence" value="ECO:0007669"/>
    <property type="project" value="InterPro"/>
</dbReference>
<dbReference type="AlphaFoldDB" id="A0A3D9CMW8"/>
<dbReference type="EMBL" id="QNUE01000006">
    <property type="protein sequence ID" value="REC67126.1"/>
    <property type="molecule type" value="Genomic_DNA"/>
</dbReference>
<dbReference type="PROSITE" id="PS51186">
    <property type="entry name" value="GNAT"/>
    <property type="match status" value="1"/>
</dbReference>
<evidence type="ECO:0000313" key="2">
    <source>
        <dbReference type="EMBL" id="REC67126.1"/>
    </source>
</evidence>
<organism evidence="2 3">
    <name type="scientific">Chryseobacterium flavum</name>
    <dbReference type="NCBI Taxonomy" id="415851"/>
    <lineage>
        <taxon>Bacteria</taxon>
        <taxon>Pseudomonadati</taxon>
        <taxon>Bacteroidota</taxon>
        <taxon>Flavobacteriia</taxon>
        <taxon>Flavobacteriales</taxon>
        <taxon>Weeksellaceae</taxon>
        <taxon>Chryseobacterium group</taxon>
        <taxon>Chryseobacterium</taxon>
    </lineage>
</organism>
<feature type="domain" description="N-acetyltransferase" evidence="1">
    <location>
        <begin position="5"/>
        <end position="157"/>
    </location>
</feature>
<evidence type="ECO:0000259" key="1">
    <source>
        <dbReference type="PROSITE" id="PS51186"/>
    </source>
</evidence>
<keyword evidence="2" id="KW-0808">Transferase</keyword>
<reference evidence="2 3" key="1">
    <citation type="journal article" date="2007" name="Int. J. Syst. Evol. Microbiol.">
        <title>Chryseobacterium flavum sp. nov., isolated from polluted soil.</title>
        <authorList>
            <person name="Zhou Y."/>
            <person name="Dong J."/>
            <person name="Wang X."/>
            <person name="Huang X."/>
            <person name="Zhang K.Y."/>
            <person name="Zhang Y.Q."/>
            <person name="Guo Y.F."/>
            <person name="Lai R."/>
            <person name="Li W.J."/>
        </authorList>
    </citation>
    <scope>NUCLEOTIDE SEQUENCE [LARGE SCALE GENOMIC DNA]</scope>
    <source>
        <strain evidence="2 3">KCTC 12877</strain>
    </source>
</reference>
<dbReference type="SUPFAM" id="SSF55729">
    <property type="entry name" value="Acyl-CoA N-acyltransferases (Nat)"/>
    <property type="match status" value="1"/>
</dbReference>
<dbReference type="InterPro" id="IPR016181">
    <property type="entry name" value="Acyl_CoA_acyltransferase"/>
</dbReference>
<comment type="caution">
    <text evidence="2">The sequence shown here is derived from an EMBL/GenBank/DDBJ whole genome shotgun (WGS) entry which is preliminary data.</text>
</comment>
<dbReference type="Proteomes" id="UP000256769">
    <property type="component" value="Unassembled WGS sequence"/>
</dbReference>
<evidence type="ECO:0000313" key="3">
    <source>
        <dbReference type="Proteomes" id="UP000256769"/>
    </source>
</evidence>
<dbReference type="Pfam" id="PF00583">
    <property type="entry name" value="Acetyltransf_1"/>
    <property type="match status" value="1"/>
</dbReference>
<dbReference type="InterPro" id="IPR000182">
    <property type="entry name" value="GNAT_dom"/>
</dbReference>
<proteinExistence type="predicted"/>
<dbReference type="CDD" id="cd04301">
    <property type="entry name" value="NAT_SF"/>
    <property type="match status" value="1"/>
</dbReference>
<dbReference type="Gene3D" id="3.40.630.30">
    <property type="match status" value="1"/>
</dbReference>
<protein>
    <submittedName>
        <fullName evidence="2">GNAT family N-acetyltransferase</fullName>
    </submittedName>
</protein>
<dbReference type="RefSeq" id="WP_115958970.1">
    <property type="nucleotide sequence ID" value="NZ_CBCRVL010000006.1"/>
</dbReference>
<accession>A0A3D9CMW8</accession>
<sequence length="157" mass="17760">MVSLEFFDTADLSSICYVLNDEQSQFTATAEEALQRIKEREDHDAFPVTILEGEQPVGFFVLDFGKDKFELTDNANSVLIRSLSVNPSMQGKGIGIAAMQKVDDFIREHFKSCNEIVLAVNHKNESAYHIYLKSGYLHDGKTRIGKSGLQYLMYKKL</sequence>